<sequence>SLLEINLQYVHFRKTCAFIEDFTHIPGIWIKMVVMLQRCIQTNGNMCTQTNAALSYLTITVAFAYLENVISRNTPILLKDERSSLPFCNEVETGALDAKLVVHFPSVAALLAVLYIEIDR</sequence>
<keyword evidence="2" id="KW-1185">Reference proteome</keyword>
<protein>
    <submittedName>
        <fullName evidence="1">Uncharacterized protein</fullName>
    </submittedName>
</protein>
<name>A0A564XZ56_HYMDI</name>
<evidence type="ECO:0000313" key="1">
    <source>
        <dbReference type="EMBL" id="VUZ40029.1"/>
    </source>
</evidence>
<gene>
    <name evidence="1" type="ORF">WMSIL1_LOCUS1165</name>
</gene>
<dbReference type="Proteomes" id="UP000321570">
    <property type="component" value="Unassembled WGS sequence"/>
</dbReference>
<dbReference type="AlphaFoldDB" id="A0A564XZ56"/>
<dbReference type="EMBL" id="CABIJS010000025">
    <property type="protein sequence ID" value="VUZ40029.1"/>
    <property type="molecule type" value="Genomic_DNA"/>
</dbReference>
<proteinExistence type="predicted"/>
<feature type="non-terminal residue" evidence="1">
    <location>
        <position position="120"/>
    </location>
</feature>
<feature type="non-terminal residue" evidence="1">
    <location>
        <position position="1"/>
    </location>
</feature>
<organism evidence="1 2">
    <name type="scientific">Hymenolepis diminuta</name>
    <name type="common">Rat tapeworm</name>
    <dbReference type="NCBI Taxonomy" id="6216"/>
    <lineage>
        <taxon>Eukaryota</taxon>
        <taxon>Metazoa</taxon>
        <taxon>Spiralia</taxon>
        <taxon>Lophotrochozoa</taxon>
        <taxon>Platyhelminthes</taxon>
        <taxon>Cestoda</taxon>
        <taxon>Eucestoda</taxon>
        <taxon>Cyclophyllidea</taxon>
        <taxon>Hymenolepididae</taxon>
        <taxon>Hymenolepis</taxon>
    </lineage>
</organism>
<accession>A0A564XZ56</accession>
<reference evidence="1 2" key="1">
    <citation type="submission" date="2019-07" db="EMBL/GenBank/DDBJ databases">
        <authorList>
            <person name="Jastrzebski P J."/>
            <person name="Paukszto L."/>
            <person name="Jastrzebski P J."/>
        </authorList>
    </citation>
    <scope>NUCLEOTIDE SEQUENCE [LARGE SCALE GENOMIC DNA]</scope>
    <source>
        <strain evidence="1 2">WMS-il1</strain>
    </source>
</reference>
<evidence type="ECO:0000313" key="2">
    <source>
        <dbReference type="Proteomes" id="UP000321570"/>
    </source>
</evidence>